<dbReference type="PROSITE" id="PS51384">
    <property type="entry name" value="FAD_FR"/>
    <property type="match status" value="1"/>
</dbReference>
<feature type="domain" description="FAD-binding FR-type" evidence="7">
    <location>
        <begin position="274"/>
        <end position="383"/>
    </location>
</feature>
<evidence type="ECO:0000313" key="9">
    <source>
        <dbReference type="Proteomes" id="UP000664859"/>
    </source>
</evidence>
<dbReference type="InterPro" id="IPR013112">
    <property type="entry name" value="FAD-bd_8"/>
</dbReference>
<evidence type="ECO:0000256" key="5">
    <source>
        <dbReference type="ARBA" id="ARBA00023136"/>
    </source>
</evidence>
<dbReference type="Pfam" id="PF01794">
    <property type="entry name" value="Ferric_reduct"/>
    <property type="match status" value="1"/>
</dbReference>
<keyword evidence="4" id="KW-0560">Oxidoreductase</keyword>
<dbReference type="EMBL" id="JAFCMP010000290">
    <property type="protein sequence ID" value="KAG5181833.1"/>
    <property type="molecule type" value="Genomic_DNA"/>
</dbReference>
<gene>
    <name evidence="8" type="ORF">JKP88DRAFT_245992</name>
</gene>
<evidence type="ECO:0000259" key="7">
    <source>
        <dbReference type="PROSITE" id="PS51384"/>
    </source>
</evidence>
<proteinExistence type="predicted"/>
<evidence type="ECO:0000313" key="8">
    <source>
        <dbReference type="EMBL" id="KAG5181833.1"/>
    </source>
</evidence>
<dbReference type="GO" id="GO:0016491">
    <property type="term" value="F:oxidoreductase activity"/>
    <property type="evidence" value="ECO:0007669"/>
    <property type="project" value="UniProtKB-KW"/>
</dbReference>
<dbReference type="InterPro" id="IPR000778">
    <property type="entry name" value="Cyt_b245_heavy_chain"/>
</dbReference>
<evidence type="ECO:0000256" key="6">
    <source>
        <dbReference type="SAM" id="Phobius"/>
    </source>
</evidence>
<evidence type="ECO:0000256" key="3">
    <source>
        <dbReference type="ARBA" id="ARBA00022989"/>
    </source>
</evidence>
<dbReference type="InterPro" id="IPR017927">
    <property type="entry name" value="FAD-bd_FR_type"/>
</dbReference>
<dbReference type="Proteomes" id="UP000664859">
    <property type="component" value="Unassembled WGS sequence"/>
</dbReference>
<dbReference type="Gene3D" id="3.40.50.80">
    <property type="entry name" value="Nucleotide-binding domain of ferredoxin-NADP reductase (FNR) module"/>
    <property type="match status" value="1"/>
</dbReference>
<name>A0A835Z3Z2_9STRA</name>
<dbReference type="PANTHER" id="PTHR11972">
    <property type="entry name" value="NADPH OXIDASE"/>
    <property type="match status" value="1"/>
</dbReference>
<dbReference type="Pfam" id="PF08022">
    <property type="entry name" value="FAD_binding_8"/>
    <property type="match status" value="1"/>
</dbReference>
<dbReference type="InterPro" id="IPR017938">
    <property type="entry name" value="Riboflavin_synthase-like_b-brl"/>
</dbReference>
<feature type="transmembrane region" description="Helical" evidence="6">
    <location>
        <begin position="256"/>
        <end position="274"/>
    </location>
</feature>
<keyword evidence="2 6" id="KW-0812">Transmembrane</keyword>
<keyword evidence="3 6" id="KW-1133">Transmembrane helix</keyword>
<dbReference type="Pfam" id="PF08030">
    <property type="entry name" value="NAD_binding_6"/>
    <property type="match status" value="1"/>
</dbReference>
<evidence type="ECO:0000256" key="2">
    <source>
        <dbReference type="ARBA" id="ARBA00022692"/>
    </source>
</evidence>
<dbReference type="OrthoDB" id="167398at2759"/>
<comment type="caution">
    <text evidence="8">The sequence shown here is derived from an EMBL/GenBank/DDBJ whole genome shotgun (WGS) entry which is preliminary data.</text>
</comment>
<feature type="transmembrane region" description="Helical" evidence="6">
    <location>
        <begin position="225"/>
        <end position="244"/>
    </location>
</feature>
<keyword evidence="9" id="KW-1185">Reference proteome</keyword>
<dbReference type="InterPro" id="IPR050369">
    <property type="entry name" value="RBOH/FRE"/>
</dbReference>
<evidence type="ECO:0000256" key="1">
    <source>
        <dbReference type="ARBA" id="ARBA00004141"/>
    </source>
</evidence>
<dbReference type="PANTHER" id="PTHR11972:SF55">
    <property type="entry name" value="FERRIC REDUCTASE"/>
    <property type="match status" value="1"/>
</dbReference>
<protein>
    <recommendedName>
        <fullName evidence="7">FAD-binding FR-type domain-containing protein</fullName>
    </recommendedName>
</protein>
<organism evidence="8 9">
    <name type="scientific">Tribonema minus</name>
    <dbReference type="NCBI Taxonomy" id="303371"/>
    <lineage>
        <taxon>Eukaryota</taxon>
        <taxon>Sar</taxon>
        <taxon>Stramenopiles</taxon>
        <taxon>Ochrophyta</taxon>
        <taxon>PX clade</taxon>
        <taxon>Xanthophyceae</taxon>
        <taxon>Tribonematales</taxon>
        <taxon>Tribonemataceae</taxon>
        <taxon>Tribonema</taxon>
    </lineage>
</organism>
<dbReference type="GO" id="GO:0005886">
    <property type="term" value="C:plasma membrane"/>
    <property type="evidence" value="ECO:0007669"/>
    <property type="project" value="TreeGrafter"/>
</dbReference>
<keyword evidence="5 6" id="KW-0472">Membrane</keyword>
<dbReference type="SUPFAM" id="SSF52343">
    <property type="entry name" value="Ferredoxin reductase-like, C-terminal NADP-linked domain"/>
    <property type="match status" value="1"/>
</dbReference>
<accession>A0A835Z3Z2</accession>
<dbReference type="InterPro" id="IPR013130">
    <property type="entry name" value="Fe3_Rdtase_TM_dom"/>
</dbReference>
<feature type="transmembrane region" description="Helical" evidence="6">
    <location>
        <begin position="106"/>
        <end position="123"/>
    </location>
</feature>
<sequence>MAKPVELEGPPMAQRSAAQVVPAPEVATATAAGPPATTKRGGPYGPYSMLPIESFVDWRDSCNASLRDATWLFRTIGTCGFTVLPVEILLTALTAFVLLIYGGSDITYSLNSAIFLGLVFFLAPRNSIVTVATGVSFERLIKYHQWAAYLMVIPMTLHGLDNDLFTDWSDSTQITGNALYITYLTILTLSLPPIRRRLFEGFYVTHVMLAAAMVVLGALHAGTVIGVSAVALVLLAIDFAWRWVIAHQLVLSKMCVSAVALVLLAINFAWRWVITHQAATIVGVRCMGGNSATELSVSFNNDVTRKSWRYESGQYSWICVPRASSWQWHPISISSAPAETLKNGVITFHILSMGKGKWSDRIQQVQPGDSIRLSGPHGVCSVTYEHASQLVLAGGGIGITPMMSTLSQLVALAEANPVKPCGQLVALAEADSDYPCGQLRRVHLIWVLREWQTIGFFEDTFQRIQRLRTAAAGNKDLFEFAVSIYLTKTSGAAADWLGEVPPSVHSDIKQGRPKWSDIMADEKNATLPVLRASSTAPHKRISVLVCGPALLMSAVTGSAERCSTKVVRFQVHQESFLL</sequence>
<reference evidence="8" key="1">
    <citation type="submission" date="2021-02" db="EMBL/GenBank/DDBJ databases">
        <title>First Annotated Genome of the Yellow-green Alga Tribonema minus.</title>
        <authorList>
            <person name="Mahan K.M."/>
        </authorList>
    </citation>
    <scope>NUCLEOTIDE SEQUENCE</scope>
    <source>
        <strain evidence="8">UTEX B ZZ1240</strain>
    </source>
</reference>
<dbReference type="InterPro" id="IPR013121">
    <property type="entry name" value="Fe_red_NAD-bd_6"/>
</dbReference>
<dbReference type="AlphaFoldDB" id="A0A835Z3Z2"/>
<dbReference type="Gene3D" id="2.40.30.10">
    <property type="entry name" value="Translation factors"/>
    <property type="match status" value="1"/>
</dbReference>
<dbReference type="InterPro" id="IPR039261">
    <property type="entry name" value="FNR_nucleotide-bd"/>
</dbReference>
<dbReference type="CDD" id="cd06186">
    <property type="entry name" value="NOX_Duox_like_FAD_NADP"/>
    <property type="match status" value="1"/>
</dbReference>
<comment type="subcellular location">
    <subcellularLocation>
        <location evidence="1">Membrane</location>
        <topology evidence="1">Multi-pass membrane protein</topology>
    </subcellularLocation>
</comment>
<dbReference type="PRINTS" id="PR00466">
    <property type="entry name" value="GP91PHOX"/>
</dbReference>
<evidence type="ECO:0000256" key="4">
    <source>
        <dbReference type="ARBA" id="ARBA00023002"/>
    </source>
</evidence>
<feature type="transmembrane region" description="Helical" evidence="6">
    <location>
        <begin position="143"/>
        <end position="160"/>
    </location>
</feature>
<feature type="transmembrane region" description="Helical" evidence="6">
    <location>
        <begin position="76"/>
        <end position="100"/>
    </location>
</feature>
<feature type="transmembrane region" description="Helical" evidence="6">
    <location>
        <begin position="172"/>
        <end position="191"/>
    </location>
</feature>
<feature type="transmembrane region" description="Helical" evidence="6">
    <location>
        <begin position="198"/>
        <end position="219"/>
    </location>
</feature>
<dbReference type="SUPFAM" id="SSF63380">
    <property type="entry name" value="Riboflavin synthase domain-like"/>
    <property type="match status" value="1"/>
</dbReference>